<feature type="non-terminal residue" evidence="1">
    <location>
        <position position="1"/>
    </location>
</feature>
<comment type="caution">
    <text evidence="1">The sequence shown here is derived from an EMBL/GenBank/DDBJ whole genome shotgun (WGS) entry which is preliminary data.</text>
</comment>
<name>A0A9W4WU87_9GLOM</name>
<dbReference type="AlphaFoldDB" id="A0A9W4WU87"/>
<proteinExistence type="predicted"/>
<reference evidence="1" key="1">
    <citation type="submission" date="2022-08" db="EMBL/GenBank/DDBJ databases">
        <authorList>
            <person name="Kallberg Y."/>
            <person name="Tangrot J."/>
            <person name="Rosling A."/>
        </authorList>
    </citation>
    <scope>NUCLEOTIDE SEQUENCE</scope>
    <source>
        <strain evidence="1">Wild A</strain>
    </source>
</reference>
<organism evidence="1 2">
    <name type="scientific">Funneliformis geosporum</name>
    <dbReference type="NCBI Taxonomy" id="1117311"/>
    <lineage>
        <taxon>Eukaryota</taxon>
        <taxon>Fungi</taxon>
        <taxon>Fungi incertae sedis</taxon>
        <taxon>Mucoromycota</taxon>
        <taxon>Glomeromycotina</taxon>
        <taxon>Glomeromycetes</taxon>
        <taxon>Glomerales</taxon>
        <taxon>Glomeraceae</taxon>
        <taxon>Funneliformis</taxon>
    </lineage>
</organism>
<dbReference type="Proteomes" id="UP001153678">
    <property type="component" value="Unassembled WGS sequence"/>
</dbReference>
<evidence type="ECO:0000313" key="1">
    <source>
        <dbReference type="EMBL" id="CAI2186316.1"/>
    </source>
</evidence>
<protein>
    <submittedName>
        <fullName evidence="1">3026_t:CDS:1</fullName>
    </submittedName>
</protein>
<sequence>SIDNYENWDKNYDDDDEQEKRMEMSTLVTIGQQLLNNNTNIPSTCKDQTMATEMMNRNITML</sequence>
<keyword evidence="2" id="KW-1185">Reference proteome</keyword>
<gene>
    <name evidence="1" type="ORF">FWILDA_LOCUS12514</name>
</gene>
<evidence type="ECO:0000313" key="2">
    <source>
        <dbReference type="Proteomes" id="UP001153678"/>
    </source>
</evidence>
<dbReference type="EMBL" id="CAMKVN010004081">
    <property type="protein sequence ID" value="CAI2186316.1"/>
    <property type="molecule type" value="Genomic_DNA"/>
</dbReference>
<accession>A0A9W4WU87</accession>